<keyword evidence="2" id="KW-1277">Toxin-antitoxin system</keyword>
<evidence type="ECO:0000313" key="9">
    <source>
        <dbReference type="Proteomes" id="UP000234545"/>
    </source>
</evidence>
<evidence type="ECO:0000256" key="6">
    <source>
        <dbReference type="ARBA" id="ARBA00022884"/>
    </source>
</evidence>
<sequence length="62" mass="6952">MPYRKLTTLLKQAGFTSRQGKGDHEIWSNGSFSVSITQTREISPGLTRKALKTIEASKRNTK</sequence>
<dbReference type="Gene3D" id="3.30.920.30">
    <property type="entry name" value="Hypothetical protein"/>
    <property type="match status" value="1"/>
</dbReference>
<dbReference type="GO" id="GO:0016787">
    <property type="term" value="F:hydrolase activity"/>
    <property type="evidence" value="ECO:0007669"/>
    <property type="project" value="UniProtKB-KW"/>
</dbReference>
<name>A0A2I1I7Y3_9ACTO</name>
<evidence type="ECO:0000256" key="2">
    <source>
        <dbReference type="ARBA" id="ARBA00022649"/>
    </source>
</evidence>
<keyword evidence="6" id="KW-0694">RNA-binding</keyword>
<gene>
    <name evidence="8" type="ORF">CYJ25_01635</name>
</gene>
<proteinExistence type="inferred from homology"/>
<dbReference type="GO" id="GO:0003729">
    <property type="term" value="F:mRNA binding"/>
    <property type="evidence" value="ECO:0007669"/>
    <property type="project" value="InterPro"/>
</dbReference>
<keyword evidence="5" id="KW-0378">Hydrolase</keyword>
<reference evidence="8 9" key="1">
    <citation type="submission" date="2017-12" db="EMBL/GenBank/DDBJ databases">
        <title>Phylogenetic diversity of female urinary microbiome.</title>
        <authorList>
            <person name="Thomas-White K."/>
            <person name="Wolfe A.J."/>
        </authorList>
    </citation>
    <scope>NUCLEOTIDE SEQUENCE [LARGE SCALE GENOMIC DNA]</scope>
    <source>
        <strain evidence="8 9">UMB0250</strain>
    </source>
</reference>
<keyword evidence="7" id="KW-0346">Stress response</keyword>
<dbReference type="Pfam" id="PF07927">
    <property type="entry name" value="HicA_toxin"/>
    <property type="match status" value="1"/>
</dbReference>
<dbReference type="SUPFAM" id="SSF54786">
    <property type="entry name" value="YcfA/nrd intein domain"/>
    <property type="match status" value="1"/>
</dbReference>
<dbReference type="InterPro" id="IPR038570">
    <property type="entry name" value="HicA_sf"/>
</dbReference>
<dbReference type="EMBL" id="PKKJ01000001">
    <property type="protein sequence ID" value="PKY67237.1"/>
    <property type="molecule type" value="Genomic_DNA"/>
</dbReference>
<evidence type="ECO:0000256" key="3">
    <source>
        <dbReference type="ARBA" id="ARBA00022722"/>
    </source>
</evidence>
<evidence type="ECO:0000256" key="7">
    <source>
        <dbReference type="ARBA" id="ARBA00023016"/>
    </source>
</evidence>
<protein>
    <submittedName>
        <fullName evidence="8">Toxin HicA</fullName>
    </submittedName>
</protein>
<accession>A0A2I1I7Y3</accession>
<dbReference type="GO" id="GO:0004519">
    <property type="term" value="F:endonuclease activity"/>
    <property type="evidence" value="ECO:0007669"/>
    <property type="project" value="UniProtKB-KW"/>
</dbReference>
<comment type="caution">
    <text evidence="8">The sequence shown here is derived from an EMBL/GenBank/DDBJ whole genome shotgun (WGS) entry which is preliminary data.</text>
</comment>
<keyword evidence="4" id="KW-0255">Endonuclease</keyword>
<dbReference type="AlphaFoldDB" id="A0A2I1I7Y3"/>
<dbReference type="Proteomes" id="UP000234545">
    <property type="component" value="Unassembled WGS sequence"/>
</dbReference>
<dbReference type="OrthoDB" id="4425504at2"/>
<keyword evidence="3" id="KW-0540">Nuclease</keyword>
<evidence type="ECO:0000256" key="5">
    <source>
        <dbReference type="ARBA" id="ARBA00022801"/>
    </source>
</evidence>
<organism evidence="8 9">
    <name type="scientific">Schaalia turicensis</name>
    <dbReference type="NCBI Taxonomy" id="131111"/>
    <lineage>
        <taxon>Bacteria</taxon>
        <taxon>Bacillati</taxon>
        <taxon>Actinomycetota</taxon>
        <taxon>Actinomycetes</taxon>
        <taxon>Actinomycetales</taxon>
        <taxon>Actinomycetaceae</taxon>
        <taxon>Schaalia</taxon>
    </lineage>
</organism>
<dbReference type="InterPro" id="IPR012933">
    <property type="entry name" value="HicA_mRNA_interferase"/>
</dbReference>
<evidence type="ECO:0000256" key="4">
    <source>
        <dbReference type="ARBA" id="ARBA00022759"/>
    </source>
</evidence>
<evidence type="ECO:0000313" key="8">
    <source>
        <dbReference type="EMBL" id="PKY67237.1"/>
    </source>
</evidence>
<evidence type="ECO:0000256" key="1">
    <source>
        <dbReference type="ARBA" id="ARBA00006620"/>
    </source>
</evidence>
<comment type="similarity">
    <text evidence="1">Belongs to the HicA mRNA interferase family.</text>
</comment>